<feature type="domain" description="Amino acid transporter transmembrane" evidence="6">
    <location>
        <begin position="84"/>
        <end position="478"/>
    </location>
</feature>
<feature type="transmembrane region" description="Helical" evidence="5">
    <location>
        <begin position="393"/>
        <end position="414"/>
    </location>
</feature>
<gene>
    <name evidence="7" type="ORF">NESM_000456400</name>
</gene>
<evidence type="ECO:0000313" key="7">
    <source>
        <dbReference type="EMBL" id="KAK7195306.1"/>
    </source>
</evidence>
<accession>A0AAW0EP33</accession>
<reference evidence="7 8" key="1">
    <citation type="journal article" date="2021" name="MBio">
        <title>A New Model Trypanosomatid, Novymonas esmeraldas: Genomic Perception of Its 'Candidatus Pandoraea novymonadis' Endosymbiont.</title>
        <authorList>
            <person name="Zakharova A."/>
            <person name="Saura A."/>
            <person name="Butenko A."/>
            <person name="Podesvova L."/>
            <person name="Warmusova S."/>
            <person name="Kostygov A.Y."/>
            <person name="Nenarokova A."/>
            <person name="Lukes J."/>
            <person name="Opperdoes F.R."/>
            <person name="Yurchenko V."/>
        </authorList>
    </citation>
    <scope>NUCLEOTIDE SEQUENCE [LARGE SCALE GENOMIC DNA]</scope>
    <source>
        <strain evidence="7 8">E262AT.01</strain>
    </source>
</reference>
<dbReference type="GO" id="GO:0005737">
    <property type="term" value="C:cytoplasm"/>
    <property type="evidence" value="ECO:0007669"/>
    <property type="project" value="TreeGrafter"/>
</dbReference>
<evidence type="ECO:0000313" key="8">
    <source>
        <dbReference type="Proteomes" id="UP001430356"/>
    </source>
</evidence>
<dbReference type="GO" id="GO:0016020">
    <property type="term" value="C:membrane"/>
    <property type="evidence" value="ECO:0007669"/>
    <property type="project" value="UniProtKB-SubCell"/>
</dbReference>
<dbReference type="Pfam" id="PF01490">
    <property type="entry name" value="Aa_trans"/>
    <property type="match status" value="1"/>
</dbReference>
<keyword evidence="3 5" id="KW-1133">Transmembrane helix</keyword>
<dbReference type="InterPro" id="IPR013057">
    <property type="entry name" value="AA_transpt_TM"/>
</dbReference>
<dbReference type="Gene3D" id="1.20.1740.10">
    <property type="entry name" value="Amino acid/polyamine transporter I"/>
    <property type="match status" value="1"/>
</dbReference>
<evidence type="ECO:0000256" key="1">
    <source>
        <dbReference type="ARBA" id="ARBA00004141"/>
    </source>
</evidence>
<keyword evidence="2 5" id="KW-0812">Transmembrane</keyword>
<feature type="transmembrane region" description="Helical" evidence="5">
    <location>
        <begin position="163"/>
        <end position="185"/>
    </location>
</feature>
<evidence type="ECO:0000256" key="3">
    <source>
        <dbReference type="ARBA" id="ARBA00022989"/>
    </source>
</evidence>
<evidence type="ECO:0000256" key="2">
    <source>
        <dbReference type="ARBA" id="ARBA00022692"/>
    </source>
</evidence>
<keyword evidence="8" id="KW-1185">Reference proteome</keyword>
<dbReference type="EMBL" id="JAECZO010000051">
    <property type="protein sequence ID" value="KAK7195306.1"/>
    <property type="molecule type" value="Genomic_DNA"/>
</dbReference>
<dbReference type="PANTHER" id="PTHR22950">
    <property type="entry name" value="AMINO ACID TRANSPORTER"/>
    <property type="match status" value="1"/>
</dbReference>
<protein>
    <submittedName>
        <fullName evidence="7">Amino acid transporter</fullName>
    </submittedName>
</protein>
<feature type="transmembrane region" description="Helical" evidence="5">
    <location>
        <begin position="205"/>
        <end position="224"/>
    </location>
</feature>
<evidence type="ECO:0000256" key="5">
    <source>
        <dbReference type="SAM" id="Phobius"/>
    </source>
</evidence>
<sequence>MSQTRFSPKDAGEPLADDVGVNTCVDATVPAKTAREPAVVAVVAEDDSSTDGRVAAAEKLATTQWSYRSRGGVLDALNRLVPHGGAISGIYNMASVTLGSGIFSLPFAFRSTGILTAVLVLVAITLSTVYSIYLLIEAVDKTGRRLRGYEALARGLLGRGWDYLAAFNMWMFCFGSCVSYVISMGDLLSRVTDDPSVNSFLRTRWGNRVLVIIVWVCAMLPLTIPKQVNSLRYVSVIGVTFMMYFVVVIVIHSAMNGFENGHMKNEVKVVRGGNDALIGFSMYLFAYLAQTNTLEVAAEMQNLTSKRITVHASVSMAICTALYIVAGFFGYADFGDSLGGSVLRYYNVRTDAMVAVGYVGLGFKLCVSFAICMQPSRDSVYYCLGWHVRTLPFWINALVCAGMSVVALVLGLFIPKVEIVFGLVGSFCGGFIGFIFPALFIMYAGNWGRRQVGWFHYLSTYLLLIAGVIAVVFGTVAAVYGVILDA</sequence>
<feature type="transmembrane region" description="Helical" evidence="5">
    <location>
        <begin position="231"/>
        <end position="252"/>
    </location>
</feature>
<evidence type="ECO:0000256" key="4">
    <source>
        <dbReference type="ARBA" id="ARBA00023136"/>
    </source>
</evidence>
<comment type="subcellular location">
    <subcellularLocation>
        <location evidence="1">Membrane</location>
        <topology evidence="1">Multi-pass membrane protein</topology>
    </subcellularLocation>
</comment>
<feature type="transmembrane region" description="Helical" evidence="5">
    <location>
        <begin position="272"/>
        <end position="289"/>
    </location>
</feature>
<keyword evidence="4 5" id="KW-0472">Membrane</keyword>
<feature type="transmembrane region" description="Helical" evidence="5">
    <location>
        <begin position="420"/>
        <end position="443"/>
    </location>
</feature>
<comment type="caution">
    <text evidence="7">The sequence shown here is derived from an EMBL/GenBank/DDBJ whole genome shotgun (WGS) entry which is preliminary data.</text>
</comment>
<feature type="transmembrane region" description="Helical" evidence="5">
    <location>
        <begin position="455"/>
        <end position="483"/>
    </location>
</feature>
<proteinExistence type="predicted"/>
<organism evidence="7 8">
    <name type="scientific">Novymonas esmeraldas</name>
    <dbReference type="NCBI Taxonomy" id="1808958"/>
    <lineage>
        <taxon>Eukaryota</taxon>
        <taxon>Discoba</taxon>
        <taxon>Euglenozoa</taxon>
        <taxon>Kinetoplastea</taxon>
        <taxon>Metakinetoplastina</taxon>
        <taxon>Trypanosomatida</taxon>
        <taxon>Trypanosomatidae</taxon>
        <taxon>Novymonas</taxon>
    </lineage>
</organism>
<feature type="transmembrane region" description="Helical" evidence="5">
    <location>
        <begin position="310"/>
        <end position="332"/>
    </location>
</feature>
<dbReference type="AlphaFoldDB" id="A0AAW0EP33"/>
<dbReference type="GO" id="GO:0015179">
    <property type="term" value="F:L-amino acid transmembrane transporter activity"/>
    <property type="evidence" value="ECO:0007669"/>
    <property type="project" value="TreeGrafter"/>
</dbReference>
<feature type="transmembrane region" description="Helical" evidence="5">
    <location>
        <begin position="89"/>
        <end position="108"/>
    </location>
</feature>
<feature type="transmembrane region" description="Helical" evidence="5">
    <location>
        <begin position="114"/>
        <end position="136"/>
    </location>
</feature>
<name>A0AAW0EP33_9TRYP</name>
<dbReference type="PANTHER" id="PTHR22950:SF649">
    <property type="entry name" value="ACID TRANSPORTER, PUTATIVE-RELATED"/>
    <property type="match status" value="1"/>
</dbReference>
<feature type="transmembrane region" description="Helical" evidence="5">
    <location>
        <begin position="352"/>
        <end position="372"/>
    </location>
</feature>
<evidence type="ECO:0000259" key="6">
    <source>
        <dbReference type="Pfam" id="PF01490"/>
    </source>
</evidence>
<dbReference type="Proteomes" id="UP001430356">
    <property type="component" value="Unassembled WGS sequence"/>
</dbReference>